<dbReference type="AlphaFoldDB" id="A0A5A7PW05"/>
<evidence type="ECO:0000313" key="1">
    <source>
        <dbReference type="EMBL" id="GER37045.1"/>
    </source>
</evidence>
<reference evidence="2" key="1">
    <citation type="journal article" date="2019" name="Curr. Biol.">
        <title>Genome Sequence of Striga asiatica Provides Insight into the Evolution of Plant Parasitism.</title>
        <authorList>
            <person name="Yoshida S."/>
            <person name="Kim S."/>
            <person name="Wafula E.K."/>
            <person name="Tanskanen J."/>
            <person name="Kim Y.M."/>
            <person name="Honaas L."/>
            <person name="Yang Z."/>
            <person name="Spallek T."/>
            <person name="Conn C.E."/>
            <person name="Ichihashi Y."/>
            <person name="Cheong K."/>
            <person name="Cui S."/>
            <person name="Der J.P."/>
            <person name="Gundlach H."/>
            <person name="Jiao Y."/>
            <person name="Hori C."/>
            <person name="Ishida J.K."/>
            <person name="Kasahara H."/>
            <person name="Kiba T."/>
            <person name="Kim M.S."/>
            <person name="Koo N."/>
            <person name="Laohavisit A."/>
            <person name="Lee Y.H."/>
            <person name="Lumba S."/>
            <person name="McCourt P."/>
            <person name="Mortimer J.C."/>
            <person name="Mutuku J.M."/>
            <person name="Nomura T."/>
            <person name="Sasaki-Sekimoto Y."/>
            <person name="Seto Y."/>
            <person name="Wang Y."/>
            <person name="Wakatake T."/>
            <person name="Sakakibara H."/>
            <person name="Demura T."/>
            <person name="Yamaguchi S."/>
            <person name="Yoneyama K."/>
            <person name="Manabe R.I."/>
            <person name="Nelson D.C."/>
            <person name="Schulman A.H."/>
            <person name="Timko M.P."/>
            <person name="dePamphilis C.W."/>
            <person name="Choi D."/>
            <person name="Shirasu K."/>
        </authorList>
    </citation>
    <scope>NUCLEOTIDE SEQUENCE [LARGE SCALE GENOMIC DNA]</scope>
    <source>
        <strain evidence="2">cv. UVA1</strain>
    </source>
</reference>
<organism evidence="1 2">
    <name type="scientific">Striga asiatica</name>
    <name type="common">Asiatic witchweed</name>
    <name type="synonym">Buchnera asiatica</name>
    <dbReference type="NCBI Taxonomy" id="4170"/>
    <lineage>
        <taxon>Eukaryota</taxon>
        <taxon>Viridiplantae</taxon>
        <taxon>Streptophyta</taxon>
        <taxon>Embryophyta</taxon>
        <taxon>Tracheophyta</taxon>
        <taxon>Spermatophyta</taxon>
        <taxon>Magnoliopsida</taxon>
        <taxon>eudicotyledons</taxon>
        <taxon>Gunneridae</taxon>
        <taxon>Pentapetalae</taxon>
        <taxon>asterids</taxon>
        <taxon>lamiids</taxon>
        <taxon>Lamiales</taxon>
        <taxon>Orobanchaceae</taxon>
        <taxon>Buchnereae</taxon>
        <taxon>Striga</taxon>
    </lineage>
</organism>
<dbReference type="EMBL" id="BKCP01005283">
    <property type="protein sequence ID" value="GER37045.1"/>
    <property type="molecule type" value="Genomic_DNA"/>
</dbReference>
<gene>
    <name evidence="1" type="ORF">STAS_13434</name>
</gene>
<proteinExistence type="predicted"/>
<accession>A0A5A7PW05</accession>
<dbReference type="Proteomes" id="UP000325081">
    <property type="component" value="Unassembled WGS sequence"/>
</dbReference>
<sequence>MLVSSRFDSAGDIFTNISVLALPPTDYQKSPIFSPFRTRQDLQSLAARGLKQKDLNEAKQSSAIARGVSPGGLNRQYTRILPFMSEKKMKDTLSFSEHDD</sequence>
<name>A0A5A7PW05_STRAF</name>
<protein>
    <submittedName>
        <fullName evidence="1">Chaperone protein HtpG</fullName>
    </submittedName>
</protein>
<keyword evidence="2" id="KW-1185">Reference proteome</keyword>
<evidence type="ECO:0000313" key="2">
    <source>
        <dbReference type="Proteomes" id="UP000325081"/>
    </source>
</evidence>
<comment type="caution">
    <text evidence="1">The sequence shown here is derived from an EMBL/GenBank/DDBJ whole genome shotgun (WGS) entry which is preliminary data.</text>
</comment>